<comment type="caution">
    <text evidence="1">The sequence shown here is derived from an EMBL/GenBank/DDBJ whole genome shotgun (WGS) entry which is preliminary data.</text>
</comment>
<sequence length="86" mass="9578">MKHQTGKVRPVIRPRWRGDDAQESALAAIAAKFEESRKAEDAGWAAVRQARELGVPDTVICQRADISRTTLQRKLGHRPDADEASE</sequence>
<gene>
    <name evidence="1" type="ORF">Apa02nite_068180</name>
</gene>
<accession>A0ABQ4BJA5</accession>
<reference evidence="1 2" key="1">
    <citation type="submission" date="2021-01" db="EMBL/GenBank/DDBJ databases">
        <title>Whole genome shotgun sequence of Actinoplanes palleronii NBRC 14916.</title>
        <authorList>
            <person name="Komaki H."/>
            <person name="Tamura T."/>
        </authorList>
    </citation>
    <scope>NUCLEOTIDE SEQUENCE [LARGE SCALE GENOMIC DNA]</scope>
    <source>
        <strain evidence="1 2">NBRC 14916</strain>
    </source>
</reference>
<evidence type="ECO:0008006" key="3">
    <source>
        <dbReference type="Google" id="ProtNLM"/>
    </source>
</evidence>
<proteinExistence type="predicted"/>
<evidence type="ECO:0000313" key="2">
    <source>
        <dbReference type="Proteomes" id="UP000624709"/>
    </source>
</evidence>
<dbReference type="EMBL" id="BOMS01000110">
    <property type="protein sequence ID" value="GIE70710.1"/>
    <property type="molecule type" value="Genomic_DNA"/>
</dbReference>
<evidence type="ECO:0000313" key="1">
    <source>
        <dbReference type="EMBL" id="GIE70710.1"/>
    </source>
</evidence>
<protein>
    <recommendedName>
        <fullName evidence="3">Helix-turn-helix DNA binding domain protein</fullName>
    </recommendedName>
</protein>
<dbReference type="RefSeq" id="WP_203828711.1">
    <property type="nucleotide sequence ID" value="NZ_BAAATY010000018.1"/>
</dbReference>
<organism evidence="1 2">
    <name type="scientific">Actinoplanes palleronii</name>
    <dbReference type="NCBI Taxonomy" id="113570"/>
    <lineage>
        <taxon>Bacteria</taxon>
        <taxon>Bacillati</taxon>
        <taxon>Actinomycetota</taxon>
        <taxon>Actinomycetes</taxon>
        <taxon>Micromonosporales</taxon>
        <taxon>Micromonosporaceae</taxon>
        <taxon>Actinoplanes</taxon>
    </lineage>
</organism>
<name>A0ABQ4BJA5_9ACTN</name>
<keyword evidence="2" id="KW-1185">Reference proteome</keyword>
<dbReference type="Proteomes" id="UP000624709">
    <property type="component" value="Unassembled WGS sequence"/>
</dbReference>